<accession>A0A397U0U6</accession>
<keyword evidence="3" id="KW-1185">Reference proteome</keyword>
<keyword evidence="1" id="KW-0812">Transmembrane</keyword>
<dbReference type="EMBL" id="QKWP01002586">
    <property type="protein sequence ID" value="RIB02798.1"/>
    <property type="molecule type" value="Genomic_DNA"/>
</dbReference>
<feature type="non-terminal residue" evidence="2">
    <location>
        <position position="61"/>
    </location>
</feature>
<dbReference type="Proteomes" id="UP000266673">
    <property type="component" value="Unassembled WGS sequence"/>
</dbReference>
<feature type="transmembrane region" description="Helical" evidence="1">
    <location>
        <begin position="36"/>
        <end position="60"/>
    </location>
</feature>
<evidence type="ECO:0000313" key="2">
    <source>
        <dbReference type="EMBL" id="RIB02798.1"/>
    </source>
</evidence>
<evidence type="ECO:0000313" key="3">
    <source>
        <dbReference type="Proteomes" id="UP000266673"/>
    </source>
</evidence>
<organism evidence="2 3">
    <name type="scientific">Gigaspora rosea</name>
    <dbReference type="NCBI Taxonomy" id="44941"/>
    <lineage>
        <taxon>Eukaryota</taxon>
        <taxon>Fungi</taxon>
        <taxon>Fungi incertae sedis</taxon>
        <taxon>Mucoromycota</taxon>
        <taxon>Glomeromycotina</taxon>
        <taxon>Glomeromycetes</taxon>
        <taxon>Diversisporales</taxon>
        <taxon>Gigasporaceae</taxon>
        <taxon>Gigaspora</taxon>
    </lineage>
</organism>
<keyword evidence="1" id="KW-0472">Membrane</keyword>
<protein>
    <submittedName>
        <fullName evidence="2">Uncharacterized protein</fullName>
    </submittedName>
</protein>
<gene>
    <name evidence="2" type="ORF">C2G38_2124475</name>
</gene>
<dbReference type="AlphaFoldDB" id="A0A397U0U6"/>
<reference evidence="2 3" key="1">
    <citation type="submission" date="2018-06" db="EMBL/GenBank/DDBJ databases">
        <title>Comparative genomics reveals the genomic features of Rhizophagus irregularis, R. cerebriforme, R. diaphanum and Gigaspora rosea, and their symbiotic lifestyle signature.</title>
        <authorList>
            <person name="Morin E."/>
            <person name="San Clemente H."/>
            <person name="Chen E.C.H."/>
            <person name="De La Providencia I."/>
            <person name="Hainaut M."/>
            <person name="Kuo A."/>
            <person name="Kohler A."/>
            <person name="Murat C."/>
            <person name="Tang N."/>
            <person name="Roy S."/>
            <person name="Loubradou J."/>
            <person name="Henrissat B."/>
            <person name="Grigoriev I.V."/>
            <person name="Corradi N."/>
            <person name="Roux C."/>
            <person name="Martin F.M."/>
        </authorList>
    </citation>
    <scope>NUCLEOTIDE SEQUENCE [LARGE SCALE GENOMIC DNA]</scope>
    <source>
        <strain evidence="2 3">DAOM 194757</strain>
    </source>
</reference>
<name>A0A397U0U6_9GLOM</name>
<keyword evidence="1" id="KW-1133">Transmembrane helix</keyword>
<evidence type="ECO:0000256" key="1">
    <source>
        <dbReference type="SAM" id="Phobius"/>
    </source>
</evidence>
<comment type="caution">
    <text evidence="2">The sequence shown here is derived from an EMBL/GenBank/DDBJ whole genome shotgun (WGS) entry which is preliminary data.</text>
</comment>
<sequence length="61" mass="7099">MSILLIIDLPIFAVPWNRIITCNQSLPVNNCNKVQVLSIFFVFILKKNYVIFTYLTLLLIL</sequence>
<proteinExistence type="predicted"/>